<dbReference type="EMBL" id="BAUT01000006">
    <property type="protein sequence ID" value="GAE25032.1"/>
    <property type="molecule type" value="Genomic_DNA"/>
</dbReference>
<sequence>MNVTIPESFQVSPFYQQTVVNIDAESLSFLDICQAIPFYYDITMEKRPWEEKDVFVPMLFACWDKERPILEQYYKDRNPLAAKEKMNSMLALLIDALFWLNGRQVTNLTGLTSSVQSLLYKPVNVEERLEFILLQAGKYHSYVQLKSLFIEVRKLYARVKIMELKEK</sequence>
<evidence type="ECO:0000259" key="1">
    <source>
        <dbReference type="Pfam" id="PF21747"/>
    </source>
</evidence>
<dbReference type="Proteomes" id="UP000018890">
    <property type="component" value="Unassembled WGS sequence"/>
</dbReference>
<evidence type="ECO:0000313" key="2">
    <source>
        <dbReference type="EMBL" id="GAE25032.1"/>
    </source>
</evidence>
<proteinExistence type="predicted"/>
<protein>
    <recommendedName>
        <fullName evidence="1">YpoC-like domain-containing protein</fullName>
    </recommendedName>
</protein>
<accession>W4PZ70</accession>
<keyword evidence="3" id="KW-1185">Reference proteome</keyword>
<organism evidence="2 3">
    <name type="scientific">Halalkalibacter wakoensis JCM 9140</name>
    <dbReference type="NCBI Taxonomy" id="1236970"/>
    <lineage>
        <taxon>Bacteria</taxon>
        <taxon>Bacillati</taxon>
        <taxon>Bacillota</taxon>
        <taxon>Bacilli</taxon>
        <taxon>Bacillales</taxon>
        <taxon>Bacillaceae</taxon>
        <taxon>Halalkalibacter</taxon>
    </lineage>
</organism>
<dbReference type="Pfam" id="PF21747">
    <property type="entry name" value="YpoC"/>
    <property type="match status" value="1"/>
</dbReference>
<dbReference type="InterPro" id="IPR048427">
    <property type="entry name" value="YpoC"/>
</dbReference>
<dbReference type="AlphaFoldDB" id="W4PZ70"/>
<dbReference type="RefSeq" id="WP_034742881.1">
    <property type="nucleotide sequence ID" value="NZ_BAUT01000006.1"/>
</dbReference>
<evidence type="ECO:0000313" key="3">
    <source>
        <dbReference type="Proteomes" id="UP000018890"/>
    </source>
</evidence>
<dbReference type="OrthoDB" id="2360594at2"/>
<feature type="domain" description="YpoC-like" evidence="1">
    <location>
        <begin position="55"/>
        <end position="163"/>
    </location>
</feature>
<gene>
    <name evidence="2" type="ORF">JCM9140_1002</name>
</gene>
<comment type="caution">
    <text evidence="2">The sequence shown here is derived from an EMBL/GenBank/DDBJ whole genome shotgun (WGS) entry which is preliminary data.</text>
</comment>
<reference evidence="2" key="1">
    <citation type="journal article" date="2014" name="Genome Announc.">
        <title>Draft Genome Sequences of Three Alkaliphilic Bacillus Strains, Bacillus wakoensis JCM 9140T, Bacillus akibai JCM 9157T, and Bacillus hemicellulosilyticus JCM 9152T.</title>
        <authorList>
            <person name="Yuki M."/>
            <person name="Oshima K."/>
            <person name="Suda W."/>
            <person name="Oshida Y."/>
            <person name="Kitamura K."/>
            <person name="Iida T."/>
            <person name="Hattori M."/>
            <person name="Ohkuma M."/>
        </authorList>
    </citation>
    <scope>NUCLEOTIDE SEQUENCE [LARGE SCALE GENOMIC DNA]</scope>
    <source>
        <strain evidence="2">JCM 9140</strain>
    </source>
</reference>
<dbReference type="STRING" id="1236970.JCM9140_1002"/>
<name>W4PZ70_9BACI</name>